<evidence type="ECO:0000259" key="5">
    <source>
        <dbReference type="Pfam" id="PF00711"/>
    </source>
</evidence>
<reference evidence="6" key="2">
    <citation type="journal article" date="2018" name="Dev. Comp. Immunol.">
        <title>A crucial role of paralogous ?-defensin genes in the Chinese alligator innate immune system revealed by the first determination of a Crocodilia defensin cluster.</title>
        <authorList>
            <person name="Tang K.Y."/>
            <person name="Wang X."/>
            <person name="Wan Q.H."/>
            <person name="Fang S.G."/>
        </authorList>
    </citation>
    <scope>NUCLEOTIDE SEQUENCE</scope>
</reference>
<proteinExistence type="evidence at transcript level"/>
<dbReference type="Pfam" id="PF00711">
    <property type="entry name" value="Defensin_beta"/>
    <property type="match status" value="1"/>
</dbReference>
<evidence type="ECO:0000256" key="3">
    <source>
        <dbReference type="ARBA" id="ARBA00022940"/>
    </source>
</evidence>
<evidence type="ECO:0000256" key="2">
    <source>
        <dbReference type="ARBA" id="ARBA00022729"/>
    </source>
</evidence>
<dbReference type="AlphaFoldDB" id="A0A2H4ZLD8"/>
<dbReference type="InterPro" id="IPR001855">
    <property type="entry name" value="Defensin_beta-like"/>
</dbReference>
<dbReference type="GO" id="GO:0006952">
    <property type="term" value="P:defense response"/>
    <property type="evidence" value="ECO:0007669"/>
    <property type="project" value="UniProtKB-KW"/>
</dbReference>
<feature type="chain" id="PRO_5014120370" evidence="4">
    <location>
        <begin position="20"/>
        <end position="88"/>
    </location>
</feature>
<dbReference type="InterPro" id="IPR016327">
    <property type="entry name" value="Alpha-defensin"/>
</dbReference>
<keyword evidence="3" id="KW-0211">Defensin</keyword>
<dbReference type="PIRSF" id="PIRSF001875">
    <property type="entry name" value="Alpha-defensin"/>
    <property type="match status" value="1"/>
</dbReference>
<evidence type="ECO:0000256" key="4">
    <source>
        <dbReference type="SAM" id="SignalP"/>
    </source>
</evidence>
<evidence type="ECO:0000313" key="6">
    <source>
        <dbReference type="EMBL" id="AUG31299.1"/>
    </source>
</evidence>
<accession>A0A2H4ZLD8</accession>
<dbReference type="GO" id="GO:0005615">
    <property type="term" value="C:extracellular space"/>
    <property type="evidence" value="ECO:0007669"/>
    <property type="project" value="InterPro"/>
</dbReference>
<keyword evidence="2 4" id="KW-0732">Signal</keyword>
<keyword evidence="1" id="KW-0929">Antimicrobial</keyword>
<sequence length="88" mass="9554">MRVLLLLFALLFLVFQAQAQHKAQEEAQDPALQDEAEAMLAAPENSPISRSNCKRSGAICRVGFCFGGEVKLGSCAFLRPCCKELPGL</sequence>
<reference evidence="6" key="1">
    <citation type="submission" date="2017-11" db="EMBL/GenBank/DDBJ databases">
        <authorList>
            <person name="Han C.G."/>
        </authorList>
    </citation>
    <scope>NUCLEOTIDE SEQUENCE</scope>
</reference>
<evidence type="ECO:0000256" key="1">
    <source>
        <dbReference type="ARBA" id="ARBA00022529"/>
    </source>
</evidence>
<protein>
    <submittedName>
        <fullName evidence="6">Antimicrobial-peptide</fullName>
    </submittedName>
</protein>
<name>A0A2H4ZLD8_ALLSI</name>
<feature type="domain" description="Beta-defensin-like" evidence="5">
    <location>
        <begin position="51"/>
        <end position="83"/>
    </location>
</feature>
<dbReference type="EMBL" id="MG519845">
    <property type="protein sequence ID" value="AUG31299.1"/>
    <property type="molecule type" value="mRNA"/>
</dbReference>
<feature type="signal peptide" evidence="4">
    <location>
        <begin position="1"/>
        <end position="19"/>
    </location>
</feature>
<organism evidence="6">
    <name type="scientific">Alligator sinensis</name>
    <name type="common">Chinese alligator</name>
    <dbReference type="NCBI Taxonomy" id="38654"/>
    <lineage>
        <taxon>Eukaryota</taxon>
        <taxon>Metazoa</taxon>
        <taxon>Chordata</taxon>
        <taxon>Craniata</taxon>
        <taxon>Vertebrata</taxon>
        <taxon>Euteleostomi</taxon>
        <taxon>Archelosauria</taxon>
        <taxon>Archosauria</taxon>
        <taxon>Crocodylia</taxon>
        <taxon>Alligatoridae</taxon>
        <taxon>Alligatorinae</taxon>
        <taxon>Alligator</taxon>
    </lineage>
</organism>